<keyword evidence="2" id="KW-1185">Reference proteome</keyword>
<dbReference type="AlphaFoldDB" id="A0A5B7J0X1"/>
<accession>A0A5B7J0X1</accession>
<comment type="caution">
    <text evidence="1">The sequence shown here is derived from an EMBL/GenBank/DDBJ whole genome shotgun (WGS) entry which is preliminary data.</text>
</comment>
<sequence>METGQHEPSVAVILSSYGQEVLAEFSGPCWMAITDKWNSIAAMAQSLDSMRVVTEFLQTEKYYSHLVEARDWLKNAVVSGWTNMHETLSGAVEEMVGVFNSSGPALTEYIKEAWNTLSQLSTGGLYPVVSNIPWVTFQFFLI</sequence>
<dbReference type="EMBL" id="VSRR010076851">
    <property type="protein sequence ID" value="MPC88163.1"/>
    <property type="molecule type" value="Genomic_DNA"/>
</dbReference>
<dbReference type="OrthoDB" id="6376453at2759"/>
<name>A0A5B7J0X1_PORTR</name>
<dbReference type="Proteomes" id="UP000324222">
    <property type="component" value="Unassembled WGS sequence"/>
</dbReference>
<evidence type="ECO:0000313" key="1">
    <source>
        <dbReference type="EMBL" id="MPC88163.1"/>
    </source>
</evidence>
<protein>
    <submittedName>
        <fullName evidence="1">Uncharacterized protein</fullName>
    </submittedName>
</protein>
<proteinExistence type="predicted"/>
<organism evidence="1 2">
    <name type="scientific">Portunus trituberculatus</name>
    <name type="common">Swimming crab</name>
    <name type="synonym">Neptunus trituberculatus</name>
    <dbReference type="NCBI Taxonomy" id="210409"/>
    <lineage>
        <taxon>Eukaryota</taxon>
        <taxon>Metazoa</taxon>
        <taxon>Ecdysozoa</taxon>
        <taxon>Arthropoda</taxon>
        <taxon>Crustacea</taxon>
        <taxon>Multicrustacea</taxon>
        <taxon>Malacostraca</taxon>
        <taxon>Eumalacostraca</taxon>
        <taxon>Eucarida</taxon>
        <taxon>Decapoda</taxon>
        <taxon>Pleocyemata</taxon>
        <taxon>Brachyura</taxon>
        <taxon>Eubrachyura</taxon>
        <taxon>Portunoidea</taxon>
        <taxon>Portunidae</taxon>
        <taxon>Portuninae</taxon>
        <taxon>Portunus</taxon>
    </lineage>
</organism>
<evidence type="ECO:0000313" key="2">
    <source>
        <dbReference type="Proteomes" id="UP000324222"/>
    </source>
</evidence>
<reference evidence="1 2" key="1">
    <citation type="submission" date="2019-05" db="EMBL/GenBank/DDBJ databases">
        <title>Another draft genome of Portunus trituberculatus and its Hox gene families provides insights of decapod evolution.</title>
        <authorList>
            <person name="Jeong J.-H."/>
            <person name="Song I."/>
            <person name="Kim S."/>
            <person name="Choi T."/>
            <person name="Kim D."/>
            <person name="Ryu S."/>
            <person name="Kim W."/>
        </authorList>
    </citation>
    <scope>NUCLEOTIDE SEQUENCE [LARGE SCALE GENOMIC DNA]</scope>
    <source>
        <tissue evidence="1">Muscle</tissue>
    </source>
</reference>
<gene>
    <name evidence="1" type="ORF">E2C01_083057</name>
</gene>